<name>Q69TN1_ORYSJ</name>
<evidence type="ECO:0000256" key="1">
    <source>
        <dbReference type="SAM" id="MobiDB-lite"/>
    </source>
</evidence>
<reference evidence="4" key="2">
    <citation type="journal article" date="2008" name="Nucleic Acids Res.">
        <title>The rice annotation project database (RAP-DB): 2008 update.</title>
        <authorList>
            <consortium name="The rice annotation project (RAP)"/>
        </authorList>
    </citation>
    <scope>GENOME REANNOTATION</scope>
    <source>
        <strain evidence="4">cv. Nipponbare</strain>
    </source>
</reference>
<keyword evidence="2" id="KW-0812">Transmembrane</keyword>
<dbReference type="PANTHER" id="PTHR31170">
    <property type="entry name" value="BNAC04G53230D PROTEIN"/>
    <property type="match status" value="1"/>
</dbReference>
<dbReference type="PANTHER" id="PTHR31170:SF18">
    <property type="entry name" value="(WILD MALAYSIAN BANANA) HYPOTHETICAL PROTEIN"/>
    <property type="match status" value="1"/>
</dbReference>
<reference evidence="4" key="1">
    <citation type="journal article" date="2005" name="Nature">
        <title>The map-based sequence of the rice genome.</title>
        <authorList>
            <consortium name="International rice genome sequencing project (IRGSP)"/>
            <person name="Matsumoto T."/>
            <person name="Wu J."/>
            <person name="Kanamori H."/>
            <person name="Katayose Y."/>
            <person name="Fujisawa M."/>
            <person name="Namiki N."/>
            <person name="Mizuno H."/>
            <person name="Yamamoto K."/>
            <person name="Antonio B.A."/>
            <person name="Baba T."/>
            <person name="Sakata K."/>
            <person name="Nagamura Y."/>
            <person name="Aoki H."/>
            <person name="Arikawa K."/>
            <person name="Arita K."/>
            <person name="Bito T."/>
            <person name="Chiden Y."/>
            <person name="Fujitsuka N."/>
            <person name="Fukunaka R."/>
            <person name="Hamada M."/>
            <person name="Harada C."/>
            <person name="Hayashi A."/>
            <person name="Hijishita S."/>
            <person name="Honda M."/>
            <person name="Hosokawa S."/>
            <person name="Ichikawa Y."/>
            <person name="Idonuma A."/>
            <person name="Iijima M."/>
            <person name="Ikeda M."/>
            <person name="Ikeno M."/>
            <person name="Ito K."/>
            <person name="Ito S."/>
            <person name="Ito T."/>
            <person name="Ito Y."/>
            <person name="Ito Y."/>
            <person name="Iwabuchi A."/>
            <person name="Kamiya K."/>
            <person name="Karasawa W."/>
            <person name="Kurita K."/>
            <person name="Katagiri S."/>
            <person name="Kikuta A."/>
            <person name="Kobayashi H."/>
            <person name="Kobayashi N."/>
            <person name="Machita K."/>
            <person name="Maehara T."/>
            <person name="Masukawa M."/>
            <person name="Mizubayashi T."/>
            <person name="Mukai Y."/>
            <person name="Nagasaki H."/>
            <person name="Nagata Y."/>
            <person name="Naito S."/>
            <person name="Nakashima M."/>
            <person name="Nakama Y."/>
            <person name="Nakamichi Y."/>
            <person name="Nakamura M."/>
            <person name="Meguro A."/>
            <person name="Negishi M."/>
            <person name="Ohta I."/>
            <person name="Ohta T."/>
            <person name="Okamoto M."/>
            <person name="Ono N."/>
            <person name="Saji S."/>
            <person name="Sakaguchi M."/>
            <person name="Sakai K."/>
            <person name="Shibata M."/>
            <person name="Shimokawa T."/>
            <person name="Song J."/>
            <person name="Takazaki Y."/>
            <person name="Terasawa K."/>
            <person name="Tsugane M."/>
            <person name="Tsuji K."/>
            <person name="Ueda S."/>
            <person name="Waki K."/>
            <person name="Yamagata H."/>
            <person name="Yamamoto M."/>
            <person name="Yamamoto S."/>
            <person name="Yamane H."/>
            <person name="Yoshiki S."/>
            <person name="Yoshihara R."/>
            <person name="Yukawa K."/>
            <person name="Zhong H."/>
            <person name="Yano M."/>
            <person name="Yuan Q."/>
            <person name="Ouyang S."/>
            <person name="Liu J."/>
            <person name="Jones K.M."/>
            <person name="Gansberger K."/>
            <person name="Moffat K."/>
            <person name="Hill J."/>
            <person name="Bera J."/>
            <person name="Fadrosh D."/>
            <person name="Jin S."/>
            <person name="Johri S."/>
            <person name="Kim M."/>
            <person name="Overton L."/>
            <person name="Reardon M."/>
            <person name="Tsitrin T."/>
            <person name="Vuong H."/>
            <person name="Weaver B."/>
            <person name="Ciecko A."/>
            <person name="Tallon L."/>
            <person name="Jackson J."/>
            <person name="Pai G."/>
            <person name="Aken S.V."/>
            <person name="Utterback T."/>
            <person name="Reidmuller S."/>
            <person name="Feldblyum T."/>
            <person name="Hsiao J."/>
            <person name="Zismann V."/>
            <person name="Iobst S."/>
            <person name="de Vazeille A.R."/>
            <person name="Buell C.R."/>
            <person name="Ying K."/>
            <person name="Li Y."/>
            <person name="Lu T."/>
            <person name="Huang Y."/>
            <person name="Zhao Q."/>
            <person name="Feng Q."/>
            <person name="Zhang L."/>
            <person name="Zhu J."/>
            <person name="Weng Q."/>
            <person name="Mu J."/>
            <person name="Lu Y."/>
            <person name="Fan D."/>
            <person name="Liu Y."/>
            <person name="Guan J."/>
            <person name="Zhang Y."/>
            <person name="Yu S."/>
            <person name="Liu X."/>
            <person name="Zhang Y."/>
            <person name="Hong G."/>
            <person name="Han B."/>
            <person name="Choisne N."/>
            <person name="Demange N."/>
            <person name="Orjeda G."/>
            <person name="Samain S."/>
            <person name="Cattolico L."/>
            <person name="Pelletier E."/>
            <person name="Couloux A."/>
            <person name="Segurens B."/>
            <person name="Wincker P."/>
            <person name="D'Hont A."/>
            <person name="Scarpelli C."/>
            <person name="Weissenbach J."/>
            <person name="Salanoubat M."/>
            <person name="Quetier F."/>
            <person name="Yu Y."/>
            <person name="Kim H.R."/>
            <person name="Rambo T."/>
            <person name="Currie J."/>
            <person name="Collura K."/>
            <person name="Luo M."/>
            <person name="Yang T."/>
            <person name="Ammiraju J.S.S."/>
            <person name="Engler F."/>
            <person name="Soderlund C."/>
            <person name="Wing R.A."/>
            <person name="Palmer L.E."/>
            <person name="de la Bastide M."/>
            <person name="Spiegel L."/>
            <person name="Nascimento L."/>
            <person name="Zutavern T."/>
            <person name="O'Shaughnessy A."/>
            <person name="Dike S."/>
            <person name="Dedhia N."/>
            <person name="Preston R."/>
            <person name="Balija V."/>
            <person name="McCombie W.R."/>
            <person name="Chow T."/>
            <person name="Chen H."/>
            <person name="Chung M."/>
            <person name="Chen C."/>
            <person name="Shaw J."/>
            <person name="Wu H."/>
            <person name="Hsiao K."/>
            <person name="Chao Y."/>
            <person name="Chu M."/>
            <person name="Cheng C."/>
            <person name="Hour A."/>
            <person name="Lee P."/>
            <person name="Lin S."/>
            <person name="Lin Y."/>
            <person name="Liou J."/>
            <person name="Liu S."/>
            <person name="Hsing Y."/>
            <person name="Raghuvanshi S."/>
            <person name="Mohanty A."/>
            <person name="Bharti A.K."/>
            <person name="Gaur A."/>
            <person name="Gupta V."/>
            <person name="Kumar D."/>
            <person name="Ravi V."/>
            <person name="Vij S."/>
            <person name="Kapur A."/>
            <person name="Khurana P."/>
            <person name="Khurana P."/>
            <person name="Khurana J.P."/>
            <person name="Tyagi A.K."/>
            <person name="Gaikwad K."/>
            <person name="Singh A."/>
            <person name="Dalal V."/>
            <person name="Srivastava S."/>
            <person name="Dixit A."/>
            <person name="Pal A.K."/>
            <person name="Ghazi I.A."/>
            <person name="Yadav M."/>
            <person name="Pandit A."/>
            <person name="Bhargava A."/>
            <person name="Sureshbabu K."/>
            <person name="Batra K."/>
            <person name="Sharma T.R."/>
            <person name="Mohapatra T."/>
            <person name="Singh N.K."/>
            <person name="Messing J."/>
            <person name="Nelson A.B."/>
            <person name="Fuks G."/>
            <person name="Kavchok S."/>
            <person name="Keizer G."/>
            <person name="Linton E."/>
            <person name="Llaca V."/>
            <person name="Song R."/>
            <person name="Tanyolac B."/>
            <person name="Young S."/>
            <person name="Ho-Il K."/>
            <person name="Hahn J.H."/>
            <person name="Sangsakoo G."/>
            <person name="Vanavichit A."/>
            <person name="de Mattos Luiz.A.T."/>
            <person name="Zimmer P.D."/>
            <person name="Malone G."/>
            <person name="Dellagostin O."/>
            <person name="de Oliveira A.C."/>
            <person name="Bevan M."/>
            <person name="Bancroft I."/>
            <person name="Minx P."/>
            <person name="Cordum H."/>
            <person name="Wilson R."/>
            <person name="Cheng Z."/>
            <person name="Jin W."/>
            <person name="Jiang J."/>
            <person name="Leong S.A."/>
            <person name="Iwama H."/>
            <person name="Gojobori T."/>
            <person name="Itoh T."/>
            <person name="Niimura Y."/>
            <person name="Fujii Y."/>
            <person name="Habara T."/>
            <person name="Sakai H."/>
            <person name="Sato Y."/>
            <person name="Wilson G."/>
            <person name="Kumar K."/>
            <person name="McCouch S."/>
            <person name="Juretic N."/>
            <person name="Hoen D."/>
            <person name="Wright S."/>
            <person name="Bruskiewich R."/>
            <person name="Bureau T."/>
            <person name="Miyao A."/>
            <person name="Hirochika H."/>
            <person name="Nishikawa T."/>
            <person name="Kadowaki K."/>
            <person name="Sugiura M."/>
            <person name="Burr B."/>
            <person name="Sasaki T."/>
        </authorList>
    </citation>
    <scope>NUCLEOTIDE SEQUENCE [LARGE SCALE GENOMIC DNA]</scope>
    <source>
        <strain evidence="4">cv. Nipponbare</strain>
    </source>
</reference>
<dbReference type="Pfam" id="PF03140">
    <property type="entry name" value="DUF247"/>
    <property type="match status" value="1"/>
</dbReference>
<proteinExistence type="predicted"/>
<dbReference type="Proteomes" id="UP000000763">
    <property type="component" value="Chromosome 9"/>
</dbReference>
<feature type="compositionally biased region" description="Low complexity" evidence="1">
    <location>
        <begin position="8"/>
        <end position="18"/>
    </location>
</feature>
<evidence type="ECO:0000256" key="2">
    <source>
        <dbReference type="SAM" id="Phobius"/>
    </source>
</evidence>
<feature type="region of interest" description="Disordered" evidence="1">
    <location>
        <begin position="1"/>
        <end position="146"/>
    </location>
</feature>
<sequence>MVVALWRPSSLPSASYAASRHRRGNRHSCPASAMPSSRHPSYPLCPPHPQRQRKEKRERVIGNGGTKAIVIDVEPGDDSSPTSNGSPAAPEAEGQRYSSQEERGDGGGSSCGFHVVDLTSNMVVPDDTTTEDQPRPDAGTINGDDCPCQIRRVHGRVRDIDPGAYDPMVVSLGPYHADRKDLRPMQKEKWRCVEYLCDLTGTPSYVDYLPVMDRVCPDAKTYYLDETGHGRSRGGNGAGGLALAVEHANFLHMLLRDAAFLLVSIGALDKLKKADEGGAEQRSQDRWKDVAIAHDMLLLENQVPFVVVEDLYRAAIDTAGRRGCDVPSLSTVMGKFIRGVIQEAEEQDLPLPHHLDGKTPHHLLHLCHTLLEPTPKEPASPVPDNVAARVKRRWHRAAQYHVNGVGLKKRLFSGGVDHSHHSLLDVKFKGGALEIPVLHVYDNTCSLLRNLIAMEQASSDSGVGHYVTAYCIFLSRLMCTAEDVTLLAKKGIVVHHLGSDEVVAGLFADLCKNVVFNEDDDECNYHRAACKAADERYQKRVWNWMTLLKHKHFSNPWLAMATVAAVLVTICTVVQTFFTVFPRK</sequence>
<evidence type="ECO:0000313" key="3">
    <source>
        <dbReference type="EMBL" id="BAD33186.1"/>
    </source>
</evidence>
<dbReference type="InterPro" id="IPR004158">
    <property type="entry name" value="DUF247_pln"/>
</dbReference>
<dbReference type="EMBL" id="AP004736">
    <property type="protein sequence ID" value="BAD33186.1"/>
    <property type="molecule type" value="Genomic_DNA"/>
</dbReference>
<organism evidence="3 4">
    <name type="scientific">Oryza sativa subsp. japonica</name>
    <name type="common">Rice</name>
    <dbReference type="NCBI Taxonomy" id="39947"/>
    <lineage>
        <taxon>Eukaryota</taxon>
        <taxon>Viridiplantae</taxon>
        <taxon>Streptophyta</taxon>
        <taxon>Embryophyta</taxon>
        <taxon>Tracheophyta</taxon>
        <taxon>Spermatophyta</taxon>
        <taxon>Magnoliopsida</taxon>
        <taxon>Liliopsida</taxon>
        <taxon>Poales</taxon>
        <taxon>Poaceae</taxon>
        <taxon>BOP clade</taxon>
        <taxon>Oryzoideae</taxon>
        <taxon>Oryzeae</taxon>
        <taxon>Oryzinae</taxon>
        <taxon>Oryza</taxon>
        <taxon>Oryza sativa</taxon>
    </lineage>
</organism>
<protein>
    <submittedName>
        <fullName evidence="3">Uncharacterized protein</fullName>
    </submittedName>
</protein>
<keyword evidence="2" id="KW-0472">Membrane</keyword>
<accession>Q69TN1</accession>
<dbReference type="AlphaFoldDB" id="Q69TN1"/>
<feature type="transmembrane region" description="Helical" evidence="2">
    <location>
        <begin position="557"/>
        <end position="581"/>
    </location>
</feature>
<evidence type="ECO:0000313" key="4">
    <source>
        <dbReference type="Proteomes" id="UP000000763"/>
    </source>
</evidence>
<gene>
    <name evidence="3" type="primary">OSJNBa0062A09.14</name>
</gene>
<keyword evidence="2" id="KW-1133">Transmembrane helix</keyword>